<evidence type="ECO:0000259" key="2">
    <source>
        <dbReference type="Pfam" id="PF20150"/>
    </source>
</evidence>
<dbReference type="PANTHER" id="PTHR35910:SF1">
    <property type="entry name" value="2EXR DOMAIN-CONTAINING PROTEIN"/>
    <property type="match status" value="1"/>
</dbReference>
<accession>A0A2P5IE64</accession>
<dbReference type="EMBL" id="MAVT02000033">
    <property type="protein sequence ID" value="POS80779.1"/>
    <property type="molecule type" value="Genomic_DNA"/>
</dbReference>
<evidence type="ECO:0000313" key="3">
    <source>
        <dbReference type="EMBL" id="POS80779.1"/>
    </source>
</evidence>
<gene>
    <name evidence="3" type="ORF">DHEL01_v200824</name>
</gene>
<dbReference type="Pfam" id="PF20150">
    <property type="entry name" value="2EXR"/>
    <property type="match status" value="1"/>
</dbReference>
<feature type="domain" description="2EXR" evidence="2">
    <location>
        <begin position="29"/>
        <end position="110"/>
    </location>
</feature>
<evidence type="ECO:0000256" key="1">
    <source>
        <dbReference type="SAM" id="MobiDB-lite"/>
    </source>
</evidence>
<keyword evidence="4" id="KW-1185">Reference proteome</keyword>
<sequence>MPRIRKKEHRQGAHSSAIDHVGKRSEGTFNRFQDLPCELRLMVWAAAMTPRLVVAMPRPTRPIPKDRDEKANRNYHEISLMRGIPALFAVNQEARNLALSHYTWRFTIYLAVFRQGLRDSWSVKHERARVIMSPDDTLGIFRCKQQWDKDASISKFRVKVADEKRSPWRTLETTDAPRDENWFKKVAVLGDAIKSNRDIIHALNGTPWDLDSILHKRAALIKTVTSPHTQHTMSIATVDKAQVSSFTPIQPFERTMTERYRPVNRKDLDVIAYKLADGEQGENWSRFLDILSQRAIRTGTQYAVRRPPRW</sequence>
<dbReference type="InParanoid" id="A0A2P5IE64"/>
<dbReference type="PANTHER" id="PTHR35910">
    <property type="entry name" value="2EXR DOMAIN-CONTAINING PROTEIN"/>
    <property type="match status" value="1"/>
</dbReference>
<dbReference type="InterPro" id="IPR045518">
    <property type="entry name" value="2EXR"/>
</dbReference>
<feature type="region of interest" description="Disordered" evidence="1">
    <location>
        <begin position="1"/>
        <end position="20"/>
    </location>
</feature>
<name>A0A2P5IE64_DIAHE</name>
<reference evidence="3" key="1">
    <citation type="submission" date="2017-09" db="EMBL/GenBank/DDBJ databases">
        <title>Polyketide synthases of a Diaporthe helianthi virulent isolate.</title>
        <authorList>
            <person name="Baroncelli R."/>
        </authorList>
    </citation>
    <scope>NUCLEOTIDE SEQUENCE [LARGE SCALE GENOMIC DNA]</scope>
    <source>
        <strain evidence="3">7/96</strain>
    </source>
</reference>
<dbReference type="Proteomes" id="UP000094444">
    <property type="component" value="Unassembled WGS sequence"/>
</dbReference>
<proteinExistence type="predicted"/>
<protein>
    <recommendedName>
        <fullName evidence="2">2EXR domain-containing protein</fullName>
    </recommendedName>
</protein>
<comment type="caution">
    <text evidence="3">The sequence shown here is derived from an EMBL/GenBank/DDBJ whole genome shotgun (WGS) entry which is preliminary data.</text>
</comment>
<evidence type="ECO:0000313" key="4">
    <source>
        <dbReference type="Proteomes" id="UP000094444"/>
    </source>
</evidence>
<organism evidence="3 4">
    <name type="scientific">Diaporthe helianthi</name>
    <dbReference type="NCBI Taxonomy" id="158607"/>
    <lineage>
        <taxon>Eukaryota</taxon>
        <taxon>Fungi</taxon>
        <taxon>Dikarya</taxon>
        <taxon>Ascomycota</taxon>
        <taxon>Pezizomycotina</taxon>
        <taxon>Sordariomycetes</taxon>
        <taxon>Sordariomycetidae</taxon>
        <taxon>Diaporthales</taxon>
        <taxon>Diaporthaceae</taxon>
        <taxon>Diaporthe</taxon>
    </lineage>
</organism>
<dbReference type="OrthoDB" id="3557569at2759"/>
<dbReference type="AlphaFoldDB" id="A0A2P5IE64"/>